<dbReference type="SUPFAM" id="SSF53474">
    <property type="entry name" value="alpha/beta-Hydrolases"/>
    <property type="match status" value="1"/>
</dbReference>
<keyword evidence="4 8" id="KW-0732">Signal</keyword>
<dbReference type="EMBL" id="CP002049">
    <property type="protein sequence ID" value="ADI13909.1"/>
    <property type="molecule type" value="Genomic_DNA"/>
</dbReference>
<dbReference type="eggNOG" id="COG3509">
    <property type="taxonomic scope" value="Bacteria"/>
</dbReference>
<keyword evidence="3" id="KW-0858">Xylan degradation</keyword>
<dbReference type="Gene3D" id="3.40.50.1820">
    <property type="entry name" value="alpha/beta hydrolase"/>
    <property type="match status" value="1"/>
</dbReference>
<dbReference type="OrthoDB" id="9805640at2"/>
<gene>
    <name evidence="9" type="ordered locus">Trad_0775</name>
</gene>
<sequence>MTPLSPLLAKVARLGAALLSTALLSAALAAPPSPPGRTPGCGKPPAPFDHLEVGGAARSFIAVVPDTYDANTPHALVLAFHGRTSPAEEVRGYYDLEPHVAATLEHAIFVYPRALRQGDGTFGWWEAGEAPSALRDFALFDALVAAHSERYCLDPERIYAVGHSLGGSFVNALGCQRAGVLRAVASLGGGPLGGACEGSVAAMVLHNPNDEHVAFAYGEAAKEQYRAQNGLTGAPVPVAPRSLNCQRYGPPDAPDPLVWCPHTQDTTRSGRYYPHQWPRGTGEAIMRFFSALP</sequence>
<dbReference type="RefSeq" id="WP_013177281.1">
    <property type="nucleotide sequence ID" value="NC_014221.1"/>
</dbReference>
<comment type="subcellular location">
    <subcellularLocation>
        <location evidence="1">Secreted</location>
    </subcellularLocation>
</comment>
<reference evidence="9 10" key="2">
    <citation type="journal article" date="2011" name="Stand. Genomic Sci.">
        <title>Complete genome sequence of Truepera radiovictrix type strain (RQ-24).</title>
        <authorList>
            <person name="Ivanova N."/>
            <person name="Rohde C."/>
            <person name="Munk C."/>
            <person name="Nolan M."/>
            <person name="Lucas S."/>
            <person name="Del Rio T.G."/>
            <person name="Tice H."/>
            <person name="Deshpande S."/>
            <person name="Cheng J.F."/>
            <person name="Tapia R."/>
            <person name="Han C."/>
            <person name="Goodwin L."/>
            <person name="Pitluck S."/>
            <person name="Liolios K."/>
            <person name="Mavromatis K."/>
            <person name="Mikhailova N."/>
            <person name="Pati A."/>
            <person name="Chen A."/>
            <person name="Palaniappan K."/>
            <person name="Land M."/>
            <person name="Hauser L."/>
            <person name="Chang Y.J."/>
            <person name="Jeffries C.D."/>
            <person name="Brambilla E."/>
            <person name="Rohde M."/>
            <person name="Goker M."/>
            <person name="Tindall B.J."/>
            <person name="Woyke T."/>
            <person name="Bristow J."/>
            <person name="Eisen J.A."/>
            <person name="Markowitz V."/>
            <person name="Hugenholtz P."/>
            <person name="Kyrpides N.C."/>
            <person name="Klenk H.P."/>
            <person name="Lapidus A."/>
        </authorList>
    </citation>
    <scope>NUCLEOTIDE SEQUENCE [LARGE SCALE GENOMIC DNA]</scope>
    <source>
        <strain evidence="10">DSM 17093 / CIP 108686 / LMG 22925 / RQ-24</strain>
    </source>
</reference>
<evidence type="ECO:0000256" key="8">
    <source>
        <dbReference type="SAM" id="SignalP"/>
    </source>
</evidence>
<dbReference type="InterPro" id="IPR043595">
    <property type="entry name" value="FaeB/C/D"/>
</dbReference>
<reference evidence="10" key="1">
    <citation type="submission" date="2010-05" db="EMBL/GenBank/DDBJ databases">
        <title>The complete genome of Truepera radiovictris DSM 17093.</title>
        <authorList>
            <consortium name="US DOE Joint Genome Institute (JGI-PGF)"/>
            <person name="Lucas S."/>
            <person name="Copeland A."/>
            <person name="Lapidus A."/>
            <person name="Glavina del Rio T."/>
            <person name="Dalin E."/>
            <person name="Tice H."/>
            <person name="Bruce D."/>
            <person name="Goodwin L."/>
            <person name="Pitluck S."/>
            <person name="Kyrpides N."/>
            <person name="Mavromatis K."/>
            <person name="Ovchinnikova G."/>
            <person name="Munk A.C."/>
            <person name="Detter J.C."/>
            <person name="Han C."/>
            <person name="Tapia R."/>
            <person name="Land M."/>
            <person name="Hauser L."/>
            <person name="Markowitz V."/>
            <person name="Cheng J.-F."/>
            <person name="Hugenholtz P."/>
            <person name="Woyke T."/>
            <person name="Wu D."/>
            <person name="Tindall B."/>
            <person name="Pomrenke H.G."/>
            <person name="Brambilla E."/>
            <person name="Klenk H.-P."/>
            <person name="Eisen J.A."/>
        </authorList>
    </citation>
    <scope>NUCLEOTIDE SEQUENCE [LARGE SCALE GENOMIC DNA]</scope>
    <source>
        <strain evidence="10">DSM 17093 / CIP 108686 / LMG 22925 / RQ-24</strain>
    </source>
</reference>
<dbReference type="HOGENOM" id="CLU_1154746_0_0_0"/>
<dbReference type="KEGG" id="tra:Trad_0775"/>
<evidence type="ECO:0000256" key="3">
    <source>
        <dbReference type="ARBA" id="ARBA00022651"/>
    </source>
</evidence>
<evidence type="ECO:0000256" key="4">
    <source>
        <dbReference type="ARBA" id="ARBA00022729"/>
    </source>
</evidence>
<accession>D7CU11</accession>
<dbReference type="AlphaFoldDB" id="D7CU11"/>
<evidence type="ECO:0000256" key="7">
    <source>
        <dbReference type="ARBA" id="ARBA00023326"/>
    </source>
</evidence>
<dbReference type="STRING" id="649638.Trad_0775"/>
<dbReference type="GO" id="GO:0030600">
    <property type="term" value="F:feruloyl esterase activity"/>
    <property type="evidence" value="ECO:0007669"/>
    <property type="project" value="InterPro"/>
</dbReference>
<protein>
    <submittedName>
        <fullName evidence="9">Esterase</fullName>
    </submittedName>
</protein>
<keyword evidence="5" id="KW-0378">Hydrolase</keyword>
<dbReference type="PANTHER" id="PTHR38050">
    <property type="match status" value="1"/>
</dbReference>
<keyword evidence="2" id="KW-0964">Secreted</keyword>
<dbReference type="InterPro" id="IPR029058">
    <property type="entry name" value="AB_hydrolase_fold"/>
</dbReference>
<proteinExistence type="predicted"/>
<feature type="signal peptide" evidence="8">
    <location>
        <begin position="1"/>
        <end position="29"/>
    </location>
</feature>
<keyword evidence="10" id="KW-1185">Reference proteome</keyword>
<keyword evidence="6" id="KW-0119">Carbohydrate metabolism</keyword>
<dbReference type="PANTHER" id="PTHR38050:SF2">
    <property type="entry name" value="FERULOYL ESTERASE C-RELATED"/>
    <property type="match status" value="1"/>
</dbReference>
<feature type="chain" id="PRO_5003094212" evidence="8">
    <location>
        <begin position="30"/>
        <end position="293"/>
    </location>
</feature>
<evidence type="ECO:0000256" key="1">
    <source>
        <dbReference type="ARBA" id="ARBA00004613"/>
    </source>
</evidence>
<evidence type="ECO:0000313" key="10">
    <source>
        <dbReference type="Proteomes" id="UP000000379"/>
    </source>
</evidence>
<organism evidence="9 10">
    <name type="scientific">Truepera radiovictrix (strain DSM 17093 / CIP 108686 / LMG 22925 / RQ-24)</name>
    <dbReference type="NCBI Taxonomy" id="649638"/>
    <lineage>
        <taxon>Bacteria</taxon>
        <taxon>Thermotogati</taxon>
        <taxon>Deinococcota</taxon>
        <taxon>Deinococci</taxon>
        <taxon>Trueperales</taxon>
        <taxon>Trueperaceae</taxon>
        <taxon>Truepera</taxon>
    </lineage>
</organism>
<evidence type="ECO:0000313" key="9">
    <source>
        <dbReference type="EMBL" id="ADI13909.1"/>
    </source>
</evidence>
<evidence type="ECO:0000256" key="2">
    <source>
        <dbReference type="ARBA" id="ARBA00022525"/>
    </source>
</evidence>
<dbReference type="GO" id="GO:0045493">
    <property type="term" value="P:xylan catabolic process"/>
    <property type="evidence" value="ECO:0007669"/>
    <property type="project" value="UniProtKB-KW"/>
</dbReference>
<keyword evidence="7" id="KW-0624">Polysaccharide degradation</keyword>
<evidence type="ECO:0000256" key="6">
    <source>
        <dbReference type="ARBA" id="ARBA00023277"/>
    </source>
</evidence>
<dbReference type="GO" id="GO:0005576">
    <property type="term" value="C:extracellular region"/>
    <property type="evidence" value="ECO:0007669"/>
    <property type="project" value="UniProtKB-SubCell"/>
</dbReference>
<evidence type="ECO:0000256" key="5">
    <source>
        <dbReference type="ARBA" id="ARBA00022801"/>
    </source>
</evidence>
<dbReference type="Proteomes" id="UP000000379">
    <property type="component" value="Chromosome"/>
</dbReference>
<name>D7CU11_TRURR</name>